<comment type="caution">
    <text evidence="3">The sequence shown here is derived from an EMBL/GenBank/DDBJ whole genome shotgun (WGS) entry which is preliminary data.</text>
</comment>
<feature type="domain" description="HTH cro/C1-type" evidence="2">
    <location>
        <begin position="27"/>
        <end position="81"/>
    </location>
</feature>
<dbReference type="PANTHER" id="PTHR46797:SF1">
    <property type="entry name" value="METHYLPHOSPHONATE SYNTHASE"/>
    <property type="match status" value="1"/>
</dbReference>
<dbReference type="RefSeq" id="WP_075909838.1">
    <property type="nucleotide sequence ID" value="NZ_JBKBDD010000025.1"/>
</dbReference>
<gene>
    <name evidence="3" type="ORF">ACK4CT_35500</name>
</gene>
<dbReference type="EMBL" id="JBKBDD010000025">
    <property type="protein sequence ID" value="MFN6548474.1"/>
    <property type="molecule type" value="Genomic_DNA"/>
</dbReference>
<dbReference type="Proteomes" id="UP001635816">
    <property type="component" value="Unassembled WGS sequence"/>
</dbReference>
<dbReference type="PROSITE" id="PS50943">
    <property type="entry name" value="HTH_CROC1"/>
    <property type="match status" value="1"/>
</dbReference>
<evidence type="ECO:0000256" key="1">
    <source>
        <dbReference type="ARBA" id="ARBA00023125"/>
    </source>
</evidence>
<keyword evidence="1" id="KW-0238">DNA-binding</keyword>
<dbReference type="Pfam" id="PF12844">
    <property type="entry name" value="HTH_19"/>
    <property type="match status" value="1"/>
</dbReference>
<reference evidence="3 4" key="1">
    <citation type="submission" date="2024-12" db="EMBL/GenBank/DDBJ databases">
        <title>The coexistence of Mycolicibacterium septicum and Mycolicibacterium nivoides in clinical samples.</title>
        <authorList>
            <person name="Wang C."/>
            <person name="Feng Y."/>
            <person name="Zong Z."/>
        </authorList>
    </citation>
    <scope>NUCLEOTIDE SEQUENCE [LARGE SCALE GENOMIC DNA]</scope>
    <source>
        <strain evidence="3 4">120309</strain>
    </source>
</reference>
<dbReference type="Gene3D" id="1.10.260.40">
    <property type="entry name" value="lambda repressor-like DNA-binding domains"/>
    <property type="match status" value="1"/>
</dbReference>
<organism evidence="3 4">
    <name type="scientific">Mycolicibacterium nivoides</name>
    <dbReference type="NCBI Taxonomy" id="2487344"/>
    <lineage>
        <taxon>Bacteria</taxon>
        <taxon>Bacillati</taxon>
        <taxon>Actinomycetota</taxon>
        <taxon>Actinomycetes</taxon>
        <taxon>Mycobacteriales</taxon>
        <taxon>Mycobacteriaceae</taxon>
        <taxon>Mycolicibacterium</taxon>
    </lineage>
</organism>
<dbReference type="SUPFAM" id="SSF47413">
    <property type="entry name" value="lambda repressor-like DNA-binding domains"/>
    <property type="match status" value="1"/>
</dbReference>
<name>A0ABW9LKE1_9MYCO</name>
<sequence length="103" mass="11660">MPTRPSQTDPERAELWAQRRQAVGQRIRKLRIERGLTQEALALESGVTRNVLIHVEHGKRGLLFERLYDLAEVLGVPAGDLLLVDDPGLNPKRRNSCRERGAQ</sequence>
<accession>A0ABW9LKE1</accession>
<evidence type="ECO:0000313" key="3">
    <source>
        <dbReference type="EMBL" id="MFN6548474.1"/>
    </source>
</evidence>
<dbReference type="InterPro" id="IPR050807">
    <property type="entry name" value="TransReg_Diox_bact_type"/>
</dbReference>
<dbReference type="SMART" id="SM00530">
    <property type="entry name" value="HTH_XRE"/>
    <property type="match status" value="1"/>
</dbReference>
<keyword evidence="4" id="KW-1185">Reference proteome</keyword>
<evidence type="ECO:0000313" key="4">
    <source>
        <dbReference type="Proteomes" id="UP001635816"/>
    </source>
</evidence>
<proteinExistence type="predicted"/>
<dbReference type="InterPro" id="IPR010982">
    <property type="entry name" value="Lambda_DNA-bd_dom_sf"/>
</dbReference>
<protein>
    <submittedName>
        <fullName evidence="3">Helix-turn-helix domain-containing protein</fullName>
    </submittedName>
</protein>
<dbReference type="PANTHER" id="PTHR46797">
    <property type="entry name" value="HTH-TYPE TRANSCRIPTIONAL REGULATOR"/>
    <property type="match status" value="1"/>
</dbReference>
<dbReference type="InterPro" id="IPR001387">
    <property type="entry name" value="Cro/C1-type_HTH"/>
</dbReference>
<dbReference type="CDD" id="cd00093">
    <property type="entry name" value="HTH_XRE"/>
    <property type="match status" value="1"/>
</dbReference>
<evidence type="ECO:0000259" key="2">
    <source>
        <dbReference type="PROSITE" id="PS50943"/>
    </source>
</evidence>